<reference evidence="6" key="2">
    <citation type="submission" date="2022-09" db="EMBL/GenBank/DDBJ databases">
        <authorList>
            <person name="Sun Q."/>
            <person name="Ohkuma M."/>
        </authorList>
    </citation>
    <scope>NUCLEOTIDE SEQUENCE</scope>
    <source>
        <strain evidence="6">JCM 13583</strain>
    </source>
</reference>
<evidence type="ECO:0000256" key="1">
    <source>
        <dbReference type="ARBA" id="ARBA00022723"/>
    </source>
</evidence>
<dbReference type="InterPro" id="IPR036005">
    <property type="entry name" value="Creatinase/aminopeptidase-like"/>
</dbReference>
<keyword evidence="2" id="KW-0378">Hydrolase</keyword>
<dbReference type="Pfam" id="PF01321">
    <property type="entry name" value="Creatinase_N"/>
    <property type="match status" value="1"/>
</dbReference>
<dbReference type="Pfam" id="PF00557">
    <property type="entry name" value="Peptidase_M24"/>
    <property type="match status" value="1"/>
</dbReference>
<dbReference type="InterPro" id="IPR050659">
    <property type="entry name" value="Peptidase_M24B"/>
</dbReference>
<dbReference type="Gene3D" id="3.40.350.10">
    <property type="entry name" value="Creatinase/prolidase N-terminal domain"/>
    <property type="match status" value="1"/>
</dbReference>
<feature type="domain" description="Peptidase M24" evidence="4">
    <location>
        <begin position="140"/>
        <end position="341"/>
    </location>
</feature>
<proteinExistence type="inferred from homology"/>
<evidence type="ECO:0000313" key="6">
    <source>
        <dbReference type="EMBL" id="GGM78698.1"/>
    </source>
</evidence>
<dbReference type="InterPro" id="IPR029149">
    <property type="entry name" value="Creatin/AminoP/Spt16_N"/>
</dbReference>
<comment type="caution">
    <text evidence="6">The sequence shown here is derived from an EMBL/GenBank/DDBJ whole genome shotgun (WGS) entry which is preliminary data.</text>
</comment>
<dbReference type="InterPro" id="IPR000994">
    <property type="entry name" value="Pept_M24"/>
</dbReference>
<dbReference type="RefSeq" id="WP_188681732.1">
    <property type="nucleotide sequence ID" value="NZ_BMNY01000003.1"/>
</dbReference>
<feature type="domain" description="Creatinase N-terminal" evidence="5">
    <location>
        <begin position="12"/>
        <end position="130"/>
    </location>
</feature>
<dbReference type="InterPro" id="IPR000587">
    <property type="entry name" value="Creatinase_N"/>
</dbReference>
<dbReference type="PANTHER" id="PTHR46112:SF2">
    <property type="entry name" value="XAA-PRO AMINOPEPTIDASE P-RELATED"/>
    <property type="match status" value="1"/>
</dbReference>
<protein>
    <submittedName>
        <fullName evidence="6">Aminopeptidase</fullName>
    </submittedName>
</protein>
<dbReference type="GO" id="GO:0004177">
    <property type="term" value="F:aminopeptidase activity"/>
    <property type="evidence" value="ECO:0007669"/>
    <property type="project" value="UniProtKB-KW"/>
</dbReference>
<sequence length="359" mass="40349">MDPKRIFEYARETDTILIFNGDENSVDKTFFYLTGADSGLFEHSALVVTPESVKIVTSQLEEQSARATGLEVLVFRNQEEFRDIIRKEVEGVDTIGLNYSALTLSKYKEILKMIPDKEFIDVTSSIAEARRLKTEEEISKLREAARIGSEAFERVLDRLREGMTELELAAELNYEMMKAGADGPSFRSIIAFGPNASIPHYAPGDRKLRRGDFVLMDFGALYRRYCSDITRTVVFGHASEEQKYMHQVVYEAQEAAFKVIRENANGKDADLAARNVIDSTKYKGRFIHSLGHGVGLDVHDHPALTPTLDFPLKNGMVVTVEPGIYVPKFGGVRIEDDVVVRKDGNERITTAPRDLIEVS</sequence>
<dbReference type="Gene3D" id="3.90.230.10">
    <property type="entry name" value="Creatinase/methionine aminopeptidase superfamily"/>
    <property type="match status" value="1"/>
</dbReference>
<dbReference type="SUPFAM" id="SSF55920">
    <property type="entry name" value="Creatinase/aminopeptidase"/>
    <property type="match status" value="1"/>
</dbReference>
<reference evidence="6" key="1">
    <citation type="journal article" date="2014" name="Int. J. Syst. Evol. Microbiol.">
        <title>Complete genome sequence of Corynebacterium casei LMG S-19264T (=DSM 44701T), isolated from a smear-ripened cheese.</title>
        <authorList>
            <consortium name="US DOE Joint Genome Institute (JGI-PGF)"/>
            <person name="Walter F."/>
            <person name="Albersmeier A."/>
            <person name="Kalinowski J."/>
            <person name="Ruckert C."/>
        </authorList>
    </citation>
    <scope>NUCLEOTIDE SEQUENCE</scope>
    <source>
        <strain evidence="6">JCM 13583</strain>
    </source>
</reference>
<dbReference type="Proteomes" id="UP000632195">
    <property type="component" value="Unassembled WGS sequence"/>
</dbReference>
<evidence type="ECO:0000259" key="4">
    <source>
        <dbReference type="Pfam" id="PF00557"/>
    </source>
</evidence>
<accession>A0AA37BSI7</accession>
<evidence type="ECO:0000256" key="3">
    <source>
        <dbReference type="RuleBase" id="RU000590"/>
    </source>
</evidence>
<evidence type="ECO:0000259" key="5">
    <source>
        <dbReference type="Pfam" id="PF01321"/>
    </source>
</evidence>
<keyword evidence="7" id="KW-1185">Reference proteome</keyword>
<keyword evidence="1 3" id="KW-0479">Metal-binding</keyword>
<dbReference type="CDD" id="cd01092">
    <property type="entry name" value="APP-like"/>
    <property type="match status" value="1"/>
</dbReference>
<dbReference type="InterPro" id="IPR001131">
    <property type="entry name" value="Peptidase_M24B_aminopep-P_CS"/>
</dbReference>
<gene>
    <name evidence="6" type="ORF">GCM10007108_16100</name>
</gene>
<name>A0AA37BSI7_9ARCH</name>
<evidence type="ECO:0000313" key="7">
    <source>
        <dbReference type="Proteomes" id="UP000632195"/>
    </source>
</evidence>
<keyword evidence="6" id="KW-0645">Protease</keyword>
<dbReference type="EMBL" id="BMNY01000003">
    <property type="protein sequence ID" value="GGM78698.1"/>
    <property type="molecule type" value="Genomic_DNA"/>
</dbReference>
<dbReference type="SUPFAM" id="SSF53092">
    <property type="entry name" value="Creatinase/prolidase N-terminal domain"/>
    <property type="match status" value="1"/>
</dbReference>
<organism evidence="6 7">
    <name type="scientific">Thermogymnomonas acidicola</name>
    <dbReference type="NCBI Taxonomy" id="399579"/>
    <lineage>
        <taxon>Archaea</taxon>
        <taxon>Methanobacteriati</taxon>
        <taxon>Thermoplasmatota</taxon>
        <taxon>Thermoplasmata</taxon>
        <taxon>Thermoplasmatales</taxon>
        <taxon>Thermogymnomonas</taxon>
    </lineage>
</organism>
<dbReference type="AlphaFoldDB" id="A0AA37BSI7"/>
<evidence type="ECO:0000256" key="2">
    <source>
        <dbReference type="ARBA" id="ARBA00022801"/>
    </source>
</evidence>
<dbReference type="PROSITE" id="PS00491">
    <property type="entry name" value="PROLINE_PEPTIDASE"/>
    <property type="match status" value="1"/>
</dbReference>
<comment type="similarity">
    <text evidence="3">Belongs to the peptidase M24B family.</text>
</comment>
<keyword evidence="6" id="KW-0031">Aminopeptidase</keyword>
<dbReference type="PANTHER" id="PTHR46112">
    <property type="entry name" value="AMINOPEPTIDASE"/>
    <property type="match status" value="1"/>
</dbReference>
<dbReference type="GO" id="GO:0046872">
    <property type="term" value="F:metal ion binding"/>
    <property type="evidence" value="ECO:0007669"/>
    <property type="project" value="UniProtKB-KW"/>
</dbReference>